<gene>
    <name evidence="2" type="ORF">E6K71_01655</name>
</gene>
<dbReference type="PANTHER" id="PTHR32182:SF22">
    <property type="entry name" value="ATP-DEPENDENT ENDONUCLEASE, OLD FAMILY-RELATED"/>
    <property type="match status" value="1"/>
</dbReference>
<accession>A0A538SHK1</accession>
<dbReference type="EMBL" id="VBOR01000027">
    <property type="protein sequence ID" value="TMQ50851.1"/>
    <property type="molecule type" value="Genomic_DNA"/>
</dbReference>
<evidence type="ECO:0000313" key="3">
    <source>
        <dbReference type="Proteomes" id="UP000316292"/>
    </source>
</evidence>
<name>A0A538SHK1_UNCEI</name>
<evidence type="ECO:0000259" key="1">
    <source>
        <dbReference type="Pfam" id="PF02463"/>
    </source>
</evidence>
<dbReference type="GO" id="GO:0000731">
    <property type="term" value="P:DNA synthesis involved in DNA repair"/>
    <property type="evidence" value="ECO:0007669"/>
    <property type="project" value="TreeGrafter"/>
</dbReference>
<dbReference type="GO" id="GO:0006302">
    <property type="term" value="P:double-strand break repair"/>
    <property type="evidence" value="ECO:0007669"/>
    <property type="project" value="TreeGrafter"/>
</dbReference>
<organism evidence="2 3">
    <name type="scientific">Eiseniibacteriota bacterium</name>
    <dbReference type="NCBI Taxonomy" id="2212470"/>
    <lineage>
        <taxon>Bacteria</taxon>
        <taxon>Candidatus Eiseniibacteriota</taxon>
    </lineage>
</organism>
<dbReference type="Proteomes" id="UP000316292">
    <property type="component" value="Unassembled WGS sequence"/>
</dbReference>
<dbReference type="SUPFAM" id="SSF52540">
    <property type="entry name" value="P-loop containing nucleoside triphosphate hydrolases"/>
    <property type="match status" value="1"/>
</dbReference>
<sequence length="47" mass="5233">MFLKRLDIQGFKSFPQRIRVDFGPGITSVVGPNGSGKTNIVEAIRWV</sequence>
<dbReference type="InterPro" id="IPR003395">
    <property type="entry name" value="RecF/RecN/SMC_N"/>
</dbReference>
<protein>
    <recommendedName>
        <fullName evidence="1">RecF/RecN/SMC N-terminal domain-containing protein</fullName>
    </recommendedName>
</protein>
<dbReference type="InterPro" id="IPR027417">
    <property type="entry name" value="P-loop_NTPase"/>
</dbReference>
<reference evidence="2 3" key="1">
    <citation type="journal article" date="2019" name="Nat. Microbiol.">
        <title>Mediterranean grassland soil C-N compound turnover is dependent on rainfall and depth, and is mediated by genomically divergent microorganisms.</title>
        <authorList>
            <person name="Diamond S."/>
            <person name="Andeer P.F."/>
            <person name="Li Z."/>
            <person name="Crits-Christoph A."/>
            <person name="Burstein D."/>
            <person name="Anantharaman K."/>
            <person name="Lane K.R."/>
            <person name="Thomas B.C."/>
            <person name="Pan C."/>
            <person name="Northen T.R."/>
            <person name="Banfield J.F."/>
        </authorList>
    </citation>
    <scope>NUCLEOTIDE SEQUENCE [LARGE SCALE GENOMIC DNA]</scope>
    <source>
        <strain evidence="2">WS_1</strain>
    </source>
</reference>
<feature type="domain" description="RecF/RecN/SMC N-terminal" evidence="1">
    <location>
        <begin position="2"/>
        <end position="47"/>
    </location>
</feature>
<dbReference type="Gene3D" id="3.40.50.300">
    <property type="entry name" value="P-loop containing nucleotide triphosphate hydrolases"/>
    <property type="match status" value="1"/>
</dbReference>
<evidence type="ECO:0000313" key="2">
    <source>
        <dbReference type="EMBL" id="TMQ50851.1"/>
    </source>
</evidence>
<dbReference type="AlphaFoldDB" id="A0A538SHK1"/>
<proteinExistence type="predicted"/>
<comment type="caution">
    <text evidence="2">The sequence shown here is derived from an EMBL/GenBank/DDBJ whole genome shotgun (WGS) entry which is preliminary data.</text>
</comment>
<feature type="non-terminal residue" evidence="2">
    <location>
        <position position="47"/>
    </location>
</feature>
<dbReference type="PANTHER" id="PTHR32182">
    <property type="entry name" value="DNA REPLICATION AND REPAIR PROTEIN RECF"/>
    <property type="match status" value="1"/>
</dbReference>
<dbReference type="Pfam" id="PF02463">
    <property type="entry name" value="SMC_N"/>
    <property type="match status" value="1"/>
</dbReference>